<dbReference type="GO" id="GO:0004713">
    <property type="term" value="F:protein tyrosine kinase activity"/>
    <property type="evidence" value="ECO:0007669"/>
    <property type="project" value="TreeGrafter"/>
</dbReference>
<dbReference type="SUPFAM" id="SSF56784">
    <property type="entry name" value="HAD-like"/>
    <property type="match status" value="1"/>
</dbReference>
<keyword evidence="1" id="KW-0378">Hydrolase</keyword>
<evidence type="ECO:0000313" key="2">
    <source>
        <dbReference type="Proteomes" id="UP000824243"/>
    </source>
</evidence>
<dbReference type="PANTHER" id="PTHR43434:SF20">
    <property type="entry name" value="5'-NUCLEOTIDASE"/>
    <property type="match status" value="1"/>
</dbReference>
<reference evidence="1" key="2">
    <citation type="submission" date="2021-04" db="EMBL/GenBank/DDBJ databases">
        <authorList>
            <person name="Gilroy R."/>
        </authorList>
    </citation>
    <scope>NUCLEOTIDE SEQUENCE</scope>
    <source>
        <strain evidence="1">ChiSjej5B23-15282</strain>
    </source>
</reference>
<dbReference type="Proteomes" id="UP000824243">
    <property type="component" value="Unassembled WGS sequence"/>
</dbReference>
<dbReference type="InterPro" id="IPR050155">
    <property type="entry name" value="HAD-like_hydrolase_sf"/>
</dbReference>
<dbReference type="GO" id="GO:0016787">
    <property type="term" value="F:hydrolase activity"/>
    <property type="evidence" value="ECO:0007669"/>
    <property type="project" value="UniProtKB-KW"/>
</dbReference>
<dbReference type="GO" id="GO:0005829">
    <property type="term" value="C:cytosol"/>
    <property type="evidence" value="ECO:0007669"/>
    <property type="project" value="TreeGrafter"/>
</dbReference>
<accession>A0A9D1VZI3</accession>
<dbReference type="EMBL" id="DXFA01000183">
    <property type="protein sequence ID" value="HIX49557.1"/>
    <property type="molecule type" value="Genomic_DNA"/>
</dbReference>
<comment type="caution">
    <text evidence="1">The sequence shown here is derived from an EMBL/GenBank/DDBJ whole genome shotgun (WGS) entry which is preliminary data.</text>
</comment>
<dbReference type="PANTHER" id="PTHR43434">
    <property type="entry name" value="PHOSPHOGLYCOLATE PHOSPHATASE"/>
    <property type="match status" value="1"/>
</dbReference>
<proteinExistence type="predicted"/>
<dbReference type="SFLD" id="SFLDG01129">
    <property type="entry name" value="C1.5:_HAD__Beta-PGM__Phosphata"/>
    <property type="match status" value="1"/>
</dbReference>
<dbReference type="Gene3D" id="1.10.150.240">
    <property type="entry name" value="Putative phosphatase, domain 2"/>
    <property type="match status" value="1"/>
</dbReference>
<reference evidence="1" key="1">
    <citation type="journal article" date="2021" name="PeerJ">
        <title>Extensive microbial diversity within the chicken gut microbiome revealed by metagenomics and culture.</title>
        <authorList>
            <person name="Gilroy R."/>
            <person name="Ravi A."/>
            <person name="Getino M."/>
            <person name="Pursley I."/>
            <person name="Horton D.L."/>
            <person name="Alikhan N.F."/>
            <person name="Baker D."/>
            <person name="Gharbi K."/>
            <person name="Hall N."/>
            <person name="Watson M."/>
            <person name="Adriaenssens E.M."/>
            <person name="Foster-Nyarko E."/>
            <person name="Jarju S."/>
            <person name="Secka A."/>
            <person name="Antonio M."/>
            <person name="Oren A."/>
            <person name="Chaudhuri R.R."/>
            <person name="La Ragione R."/>
            <person name="Hildebrand F."/>
            <person name="Pallen M.J."/>
        </authorList>
    </citation>
    <scope>NUCLEOTIDE SEQUENCE</scope>
    <source>
        <strain evidence="1">ChiSjej5B23-15282</strain>
    </source>
</reference>
<dbReference type="Pfam" id="PF13419">
    <property type="entry name" value="HAD_2"/>
    <property type="match status" value="1"/>
</dbReference>
<dbReference type="InterPro" id="IPR036412">
    <property type="entry name" value="HAD-like_sf"/>
</dbReference>
<gene>
    <name evidence="1" type="ORF">H9981_11210</name>
</gene>
<dbReference type="FunFam" id="3.40.50.1000:FF:000022">
    <property type="entry name" value="Phosphoglycolate phosphatase"/>
    <property type="match status" value="1"/>
</dbReference>
<evidence type="ECO:0000313" key="1">
    <source>
        <dbReference type="EMBL" id="HIX49557.1"/>
    </source>
</evidence>
<dbReference type="InterPro" id="IPR041492">
    <property type="entry name" value="HAD_2"/>
</dbReference>
<sequence>MKYQIALFDLDGTITDSGPGIVNSIRYALEKHGMPVPEEKVLRTFIGPPLKEQFQAVCGLNEEEGARMVEAYREYYTDRGIFENSVYSGVPEMLERLKESGVRILMATAKPEKFARRIAEHFDFARYFEFIGGACMDGRRTDKYEVIEYVIRQCGISEEERESAVMIGDRSHDMIGAAKAGLHSLGVLYGYGDRAELEGAGAEMIAETPEEVCGLIL</sequence>
<dbReference type="CDD" id="cd04302">
    <property type="entry name" value="HAD_5NT"/>
    <property type="match status" value="1"/>
</dbReference>
<dbReference type="SFLD" id="SFLDS00003">
    <property type="entry name" value="Haloacid_Dehalogenase"/>
    <property type="match status" value="1"/>
</dbReference>
<organism evidence="1 2">
    <name type="scientific">Candidatus Mediterraneibacter caccavium</name>
    <dbReference type="NCBI Taxonomy" id="2838661"/>
    <lineage>
        <taxon>Bacteria</taxon>
        <taxon>Bacillati</taxon>
        <taxon>Bacillota</taxon>
        <taxon>Clostridia</taxon>
        <taxon>Lachnospirales</taxon>
        <taxon>Lachnospiraceae</taxon>
        <taxon>Mediterraneibacter</taxon>
    </lineage>
</organism>
<dbReference type="InterPro" id="IPR023198">
    <property type="entry name" value="PGP-like_dom2"/>
</dbReference>
<protein>
    <submittedName>
        <fullName evidence="1">HAD family hydrolase</fullName>
    </submittedName>
</protein>
<dbReference type="InterPro" id="IPR023214">
    <property type="entry name" value="HAD_sf"/>
</dbReference>
<dbReference type="Gene3D" id="3.40.50.1000">
    <property type="entry name" value="HAD superfamily/HAD-like"/>
    <property type="match status" value="1"/>
</dbReference>
<dbReference type="AlphaFoldDB" id="A0A9D1VZI3"/>
<name>A0A9D1VZI3_9FIRM</name>